<dbReference type="InterPro" id="IPR015876">
    <property type="entry name" value="Acyl-CoA_DS"/>
</dbReference>
<keyword evidence="7 11" id="KW-0560">Oxidoreductase</keyword>
<dbReference type="Proteomes" id="UP000824890">
    <property type="component" value="Unassembled WGS sequence"/>
</dbReference>
<feature type="domain" description="Fatty acid desaturase" evidence="13">
    <location>
        <begin position="55"/>
        <end position="212"/>
    </location>
</feature>
<dbReference type="EMBL" id="JAGKQM010000008">
    <property type="protein sequence ID" value="KAH0916761.1"/>
    <property type="molecule type" value="Genomic_DNA"/>
</dbReference>
<evidence type="ECO:0000256" key="4">
    <source>
        <dbReference type="ARBA" id="ARBA00022692"/>
    </source>
</evidence>
<keyword evidence="5" id="KW-0276">Fatty acid metabolism</keyword>
<gene>
    <name evidence="14" type="ORF">HID58_031207</name>
</gene>
<evidence type="ECO:0000256" key="1">
    <source>
        <dbReference type="ARBA" id="ARBA00004141"/>
    </source>
</evidence>
<feature type="domain" description="Fatty acid desaturase" evidence="13">
    <location>
        <begin position="345"/>
        <end position="545"/>
    </location>
</feature>
<comment type="cofactor">
    <cofactor evidence="11">
        <name>Fe(2+)</name>
        <dbReference type="ChEBI" id="CHEBI:29033"/>
    </cofactor>
</comment>
<keyword evidence="9" id="KW-0443">Lipid metabolism</keyword>
<evidence type="ECO:0000256" key="2">
    <source>
        <dbReference type="ARBA" id="ARBA00005105"/>
    </source>
</evidence>
<dbReference type="PRINTS" id="PR00075">
    <property type="entry name" value="FACDDSATRASE"/>
</dbReference>
<accession>A0ABQ8CKB3</accession>
<comment type="similarity">
    <text evidence="3 11">Belongs to the fatty acid desaturase type 1 family.</text>
</comment>
<evidence type="ECO:0000256" key="5">
    <source>
        <dbReference type="ARBA" id="ARBA00022832"/>
    </source>
</evidence>
<evidence type="ECO:0000259" key="13">
    <source>
        <dbReference type="Pfam" id="PF00487"/>
    </source>
</evidence>
<evidence type="ECO:0000256" key="7">
    <source>
        <dbReference type="ARBA" id="ARBA00023002"/>
    </source>
</evidence>
<feature type="transmembrane region" description="Helical" evidence="12">
    <location>
        <begin position="488"/>
        <end position="507"/>
    </location>
</feature>
<keyword evidence="8" id="KW-0408">Iron</keyword>
<evidence type="ECO:0000313" key="15">
    <source>
        <dbReference type="Proteomes" id="UP000824890"/>
    </source>
</evidence>
<dbReference type="PANTHER" id="PTHR11351">
    <property type="entry name" value="ACYL-COA DESATURASE"/>
    <property type="match status" value="1"/>
</dbReference>
<protein>
    <recommendedName>
        <fullName evidence="13">Fatty acid desaturase domain-containing protein</fullName>
    </recommendedName>
</protein>
<name>A0ABQ8CKB3_BRANA</name>
<comment type="pathway">
    <text evidence="2">Lipid metabolism; polyunsaturated fatty acid biosynthesis.</text>
</comment>
<evidence type="ECO:0000256" key="12">
    <source>
        <dbReference type="SAM" id="Phobius"/>
    </source>
</evidence>
<feature type="transmembrane region" description="Helical" evidence="12">
    <location>
        <begin position="169"/>
        <end position="188"/>
    </location>
</feature>
<comment type="domain">
    <text evidence="11">The histidine box domains are involved in binding the catalytic metal ions.</text>
</comment>
<dbReference type="InterPro" id="IPR005804">
    <property type="entry name" value="FA_desaturase_dom"/>
</dbReference>
<evidence type="ECO:0000256" key="9">
    <source>
        <dbReference type="ARBA" id="ARBA00023098"/>
    </source>
</evidence>
<evidence type="ECO:0000256" key="11">
    <source>
        <dbReference type="RuleBase" id="RU000581"/>
    </source>
</evidence>
<reference evidence="14 15" key="1">
    <citation type="submission" date="2021-05" db="EMBL/GenBank/DDBJ databases">
        <title>Genome Assembly of Synthetic Allotetraploid Brassica napus Reveals Homoeologous Exchanges between Subgenomes.</title>
        <authorList>
            <person name="Davis J.T."/>
        </authorList>
    </citation>
    <scope>NUCLEOTIDE SEQUENCE [LARGE SCALE GENOMIC DNA]</scope>
    <source>
        <strain evidence="15">cv. Da-Ae</strain>
        <tissue evidence="14">Seedling</tissue>
    </source>
</reference>
<keyword evidence="11" id="KW-0275">Fatty acid biosynthesis</keyword>
<evidence type="ECO:0000256" key="3">
    <source>
        <dbReference type="ARBA" id="ARBA00009295"/>
    </source>
</evidence>
<feature type="transmembrane region" description="Helical" evidence="12">
    <location>
        <begin position="57"/>
        <end position="76"/>
    </location>
</feature>
<organism evidence="14 15">
    <name type="scientific">Brassica napus</name>
    <name type="common">Rape</name>
    <dbReference type="NCBI Taxonomy" id="3708"/>
    <lineage>
        <taxon>Eukaryota</taxon>
        <taxon>Viridiplantae</taxon>
        <taxon>Streptophyta</taxon>
        <taxon>Embryophyta</taxon>
        <taxon>Tracheophyta</taxon>
        <taxon>Spermatophyta</taxon>
        <taxon>Magnoliopsida</taxon>
        <taxon>eudicotyledons</taxon>
        <taxon>Gunneridae</taxon>
        <taxon>Pentapetalae</taxon>
        <taxon>rosids</taxon>
        <taxon>malvids</taxon>
        <taxon>Brassicales</taxon>
        <taxon>Brassicaceae</taxon>
        <taxon>Brassiceae</taxon>
        <taxon>Brassica</taxon>
    </lineage>
</organism>
<proteinExistence type="inferred from homology"/>
<comment type="caution">
    <text evidence="14">The sequence shown here is derived from an EMBL/GenBank/DDBJ whole genome shotgun (WGS) entry which is preliminary data.</text>
</comment>
<sequence length="577" mass="67625">MCNPTKDSVPSQSGLVSKEKRAYFQRYWTWADVARALTVTIVHFWCLLAPFNYTWEALRFGLILVTLTNLLITFSYHRNLAHRSFKLPKWLEYPIAYAAVFALQGDPLDWVSIHRFHHQFTDSDRDPHSPKEGFLFSHVMWIFDTLYIKYKCGGRNNVMDLKQQWFYRFLRKTIGFHVLMFWTVLYLYGGLPYLTCGGGVGGVLGYHVTWLVNSACHICGSRSWKTKDTSRNVAKLVYDGRELAQQPPCVSVIGKARIGVIDITWYLIRLFEVLGLATDVKLPSEYQKQKLALAHDGSSQSGLVRKEKRAYFQREWNSFDVMRTLTVTIVHLLCLLAPFNYKWEALRFGLVLFAVVQLGITFSYHRNLSHRSFKLPKWLEYPFAYSAVFALQGDPMDWVSIHRFHHQFTDTDRDPHSPTEGLWFSYVLWIFDTRYIKYKCGRRNNVMDLKQQWFYRFLRKTIGFHVLMFWTVLYLYGGLPYLTCGGGVGVTIGYHVTWLVNSVGHIWGSRWLSLFTMGDSWHNNHHAFETSARHGFEWWQIDITWYLIRLFEILGLATDVKLPSEFQKQKMSLTRSS</sequence>
<keyword evidence="10 12" id="KW-0472">Membrane</keyword>
<dbReference type="Pfam" id="PF00487">
    <property type="entry name" value="FA_desaturase"/>
    <property type="match status" value="2"/>
</dbReference>
<evidence type="ECO:0000313" key="14">
    <source>
        <dbReference type="EMBL" id="KAH0916761.1"/>
    </source>
</evidence>
<keyword evidence="15" id="KW-1185">Reference proteome</keyword>
<dbReference type="PANTHER" id="PTHR11351:SF77">
    <property type="entry name" value="FATTY ACID DESATURASE DOMAIN-CONTAINING PROTEIN"/>
    <property type="match status" value="1"/>
</dbReference>
<evidence type="ECO:0000256" key="10">
    <source>
        <dbReference type="ARBA" id="ARBA00023136"/>
    </source>
</evidence>
<feature type="transmembrane region" description="Helical" evidence="12">
    <location>
        <begin position="457"/>
        <end position="476"/>
    </location>
</feature>
<keyword evidence="4 11" id="KW-0812">Transmembrane</keyword>
<keyword evidence="11" id="KW-0444">Lipid biosynthesis</keyword>
<feature type="transmembrane region" description="Helical" evidence="12">
    <location>
        <begin position="345"/>
        <end position="364"/>
    </location>
</feature>
<keyword evidence="6 12" id="KW-1133">Transmembrane helix</keyword>
<evidence type="ECO:0000256" key="6">
    <source>
        <dbReference type="ARBA" id="ARBA00022989"/>
    </source>
</evidence>
<dbReference type="CDD" id="cd03505">
    <property type="entry name" value="Delta9-FADS-like"/>
    <property type="match status" value="2"/>
</dbReference>
<feature type="transmembrane region" description="Helical" evidence="12">
    <location>
        <begin position="321"/>
        <end position="339"/>
    </location>
</feature>
<evidence type="ECO:0000256" key="8">
    <source>
        <dbReference type="ARBA" id="ARBA00023004"/>
    </source>
</evidence>
<comment type="subcellular location">
    <subcellularLocation>
        <location evidence="1">Membrane</location>
        <topology evidence="1">Multi-pass membrane protein</topology>
    </subcellularLocation>
</comment>
<feature type="transmembrane region" description="Helical" evidence="12">
    <location>
        <begin position="27"/>
        <end position="51"/>
    </location>
</feature>
<feature type="transmembrane region" description="Helical" evidence="12">
    <location>
        <begin position="200"/>
        <end position="220"/>
    </location>
</feature>